<gene>
    <name evidence="8" type="primary">DUN1</name>
    <name evidence="8" type="ORF">IWQ62_001659</name>
</gene>
<dbReference type="EC" id="2.7.11.1" evidence="8"/>
<dbReference type="OrthoDB" id="407410at2759"/>
<dbReference type="GO" id="GO:0005524">
    <property type="term" value="F:ATP binding"/>
    <property type="evidence" value="ECO:0007669"/>
    <property type="project" value="UniProtKB-UniRule"/>
</dbReference>
<dbReference type="PANTHER" id="PTHR24347">
    <property type="entry name" value="SERINE/THREONINE-PROTEIN KINASE"/>
    <property type="match status" value="1"/>
</dbReference>
<dbReference type="AlphaFoldDB" id="A0A9W8E3K7"/>
<evidence type="ECO:0000313" key="9">
    <source>
        <dbReference type="Proteomes" id="UP001150925"/>
    </source>
</evidence>
<dbReference type="Gene3D" id="2.60.200.20">
    <property type="match status" value="1"/>
</dbReference>
<dbReference type="InterPro" id="IPR008271">
    <property type="entry name" value="Ser/Thr_kinase_AS"/>
</dbReference>
<keyword evidence="8" id="KW-0418">Kinase</keyword>
<dbReference type="InterPro" id="IPR011009">
    <property type="entry name" value="Kinase-like_dom_sf"/>
</dbReference>
<dbReference type="PROSITE" id="PS00108">
    <property type="entry name" value="PROTEIN_KINASE_ST"/>
    <property type="match status" value="1"/>
</dbReference>
<feature type="domain" description="FHA" evidence="6">
    <location>
        <begin position="158"/>
        <end position="210"/>
    </location>
</feature>
<dbReference type="CDD" id="cd05117">
    <property type="entry name" value="STKc_CAMK"/>
    <property type="match status" value="1"/>
</dbReference>
<evidence type="ECO:0000256" key="1">
    <source>
        <dbReference type="ARBA" id="ARBA00005575"/>
    </source>
</evidence>
<dbReference type="Gene3D" id="1.10.510.10">
    <property type="entry name" value="Transferase(Phosphotransferase) domain 1"/>
    <property type="match status" value="1"/>
</dbReference>
<dbReference type="SUPFAM" id="SSF56112">
    <property type="entry name" value="Protein kinase-like (PK-like)"/>
    <property type="match status" value="1"/>
</dbReference>
<dbReference type="SMART" id="SM00220">
    <property type="entry name" value="S_TKc"/>
    <property type="match status" value="1"/>
</dbReference>
<evidence type="ECO:0000256" key="2">
    <source>
        <dbReference type="ARBA" id="ARBA00022741"/>
    </source>
</evidence>
<evidence type="ECO:0000256" key="4">
    <source>
        <dbReference type="PROSITE-ProRule" id="PRU10141"/>
    </source>
</evidence>
<evidence type="ECO:0000259" key="7">
    <source>
        <dbReference type="PROSITE" id="PS50011"/>
    </source>
</evidence>
<evidence type="ECO:0000256" key="5">
    <source>
        <dbReference type="SAM" id="MobiDB-lite"/>
    </source>
</evidence>
<dbReference type="InterPro" id="IPR017441">
    <property type="entry name" value="Protein_kinase_ATP_BS"/>
</dbReference>
<keyword evidence="9" id="KW-1185">Reference proteome</keyword>
<dbReference type="Pfam" id="PF00498">
    <property type="entry name" value="FHA"/>
    <property type="match status" value="1"/>
</dbReference>
<comment type="similarity">
    <text evidence="1">Belongs to the protein kinase superfamily. CAMK Ser/Thr protein kinase family. CHEK2 subfamily.</text>
</comment>
<dbReference type="PROSITE" id="PS00107">
    <property type="entry name" value="PROTEIN_KINASE_ATP"/>
    <property type="match status" value="1"/>
</dbReference>
<feature type="compositionally biased region" description="Polar residues" evidence="5">
    <location>
        <begin position="684"/>
        <end position="709"/>
    </location>
</feature>
<dbReference type="InterPro" id="IPR008984">
    <property type="entry name" value="SMAD_FHA_dom_sf"/>
</dbReference>
<keyword evidence="3 4" id="KW-0067">ATP-binding</keyword>
<keyword evidence="8" id="KW-0808">Transferase</keyword>
<feature type="region of interest" description="Disordered" evidence="5">
    <location>
        <begin position="651"/>
        <end position="739"/>
    </location>
</feature>
<sequence length="739" mass="81938">RIASAADIPIPDSDLIFIDLPPPVLTSTSSVSVSHPLTAPGLSNVSASAILTSLSHPHSSSTQPDSASVGHQVFSRPRYDTSDTAMMVDEASSPGPLTEHQVFDCKDMLQSLDQMHDRGLTVTSASKDMWGVLLSLSPEYPTVQLTKRTNQNDTKRGYLLGRHRECDIQFQHPQVSNRHCLISTIHTEGIETPYIEDLSTNGTFINGERLGRHQQRQLHDGDVIKLTMYATAPHGTTGDSNESFIFQDIMALRRRASGEGQSPFHSNYLVRQHLGAGHFANVYIAVNRLTGEQFAVKVIDKKRYSLVPRGIATARAEFGIMMSMHHPCIISIHGVYDEEDSLYMILEYARDGELFDAIVQRSGFTEQETRTIFFQLFMAIKYLHDRGVVHRDLKPENIMLTNRDTLRIKITDFGFAKVVQEDAFMKTLCGTPLYVAPEILAPGHERAYSKAVDMWSLGVILYICLCGFPPFSDELVPVPMQQQIKNATYSFPSPRWDQISDEAKDLVSRLLQKSPESRLTVDDALRHPWMQTRFTGSTYVLDSLPFTLGLGEEYERGEQTQMHPPAAPTKESEESAAFSLPPSITANLDPADSFNRDGEPLPMYHNPEPSKRKRDDSSLSHSSQSFGLPHKVQSVAKQAWWQLSQESSWQPFTPEMPEPVSLETGLSFDSPTHGDYPHPPANEAPSSLLSGTGFSVDQDNSTATHQAMDTSPITTTATGTPKTPVVDAVVSPSTTNHSS</sequence>
<keyword evidence="2 4" id="KW-0547">Nucleotide-binding</keyword>
<comment type="caution">
    <text evidence="8">The sequence shown here is derived from an EMBL/GenBank/DDBJ whole genome shotgun (WGS) entry which is preliminary data.</text>
</comment>
<dbReference type="SUPFAM" id="SSF49879">
    <property type="entry name" value="SMAD/FHA domain"/>
    <property type="match status" value="1"/>
</dbReference>
<feature type="compositionally biased region" description="Basic and acidic residues" evidence="5">
    <location>
        <begin position="608"/>
        <end position="618"/>
    </location>
</feature>
<feature type="domain" description="Protein kinase" evidence="7">
    <location>
        <begin position="268"/>
        <end position="530"/>
    </location>
</feature>
<dbReference type="InterPro" id="IPR000253">
    <property type="entry name" value="FHA_dom"/>
</dbReference>
<organism evidence="8 9">
    <name type="scientific">Dispira parvispora</name>
    <dbReference type="NCBI Taxonomy" id="1520584"/>
    <lineage>
        <taxon>Eukaryota</taxon>
        <taxon>Fungi</taxon>
        <taxon>Fungi incertae sedis</taxon>
        <taxon>Zoopagomycota</taxon>
        <taxon>Kickxellomycotina</taxon>
        <taxon>Dimargaritomycetes</taxon>
        <taxon>Dimargaritales</taxon>
        <taxon>Dimargaritaceae</taxon>
        <taxon>Dispira</taxon>
    </lineage>
</organism>
<reference evidence="8" key="1">
    <citation type="submission" date="2022-07" db="EMBL/GenBank/DDBJ databases">
        <title>Phylogenomic reconstructions and comparative analyses of Kickxellomycotina fungi.</title>
        <authorList>
            <person name="Reynolds N.K."/>
            <person name="Stajich J.E."/>
            <person name="Barry K."/>
            <person name="Grigoriev I.V."/>
            <person name="Crous P."/>
            <person name="Smith M.E."/>
        </authorList>
    </citation>
    <scope>NUCLEOTIDE SEQUENCE</scope>
    <source>
        <strain evidence="8">RSA 1196</strain>
    </source>
</reference>
<evidence type="ECO:0000313" key="8">
    <source>
        <dbReference type="EMBL" id="KAJ1967753.1"/>
    </source>
</evidence>
<keyword evidence="8" id="KW-0723">Serine/threonine-protein kinase</keyword>
<dbReference type="Pfam" id="PF00069">
    <property type="entry name" value="Pkinase"/>
    <property type="match status" value="1"/>
</dbReference>
<dbReference type="SMART" id="SM00240">
    <property type="entry name" value="FHA"/>
    <property type="match status" value="1"/>
</dbReference>
<name>A0A9W8E3K7_9FUNG</name>
<feature type="region of interest" description="Disordered" evidence="5">
    <location>
        <begin position="556"/>
        <end position="629"/>
    </location>
</feature>
<evidence type="ECO:0000256" key="3">
    <source>
        <dbReference type="ARBA" id="ARBA00022840"/>
    </source>
</evidence>
<feature type="compositionally biased region" description="Low complexity" evidence="5">
    <location>
        <begin position="710"/>
        <end position="724"/>
    </location>
</feature>
<dbReference type="PROSITE" id="PS50011">
    <property type="entry name" value="PROTEIN_KINASE_DOM"/>
    <property type="match status" value="1"/>
</dbReference>
<dbReference type="InterPro" id="IPR000719">
    <property type="entry name" value="Prot_kinase_dom"/>
</dbReference>
<evidence type="ECO:0000259" key="6">
    <source>
        <dbReference type="PROSITE" id="PS50006"/>
    </source>
</evidence>
<dbReference type="PROSITE" id="PS50006">
    <property type="entry name" value="FHA_DOMAIN"/>
    <property type="match status" value="1"/>
</dbReference>
<feature type="non-terminal residue" evidence="8">
    <location>
        <position position="739"/>
    </location>
</feature>
<dbReference type="Proteomes" id="UP001150925">
    <property type="component" value="Unassembled WGS sequence"/>
</dbReference>
<proteinExistence type="inferred from homology"/>
<feature type="binding site" evidence="4">
    <location>
        <position position="297"/>
    </location>
    <ligand>
        <name>ATP</name>
        <dbReference type="ChEBI" id="CHEBI:30616"/>
    </ligand>
</feature>
<protein>
    <submittedName>
        <fullName evidence="8">Serine/threonine protein kinase</fullName>
        <ecNumber evidence="8">2.7.11.1</ecNumber>
    </submittedName>
</protein>
<accession>A0A9W8E3K7</accession>
<dbReference type="FunFam" id="1.10.510.10:FF:000571">
    <property type="entry name" value="Maternal embryonic leucine zipper kinase"/>
    <property type="match status" value="1"/>
</dbReference>
<dbReference type="EMBL" id="JANBPY010000287">
    <property type="protein sequence ID" value="KAJ1967753.1"/>
    <property type="molecule type" value="Genomic_DNA"/>
</dbReference>
<dbReference type="GO" id="GO:0004674">
    <property type="term" value="F:protein serine/threonine kinase activity"/>
    <property type="evidence" value="ECO:0007669"/>
    <property type="project" value="UniProtKB-KW"/>
</dbReference>